<keyword evidence="6 8" id="KW-0648">Protein biosynthesis</keyword>
<dbReference type="InterPro" id="IPR014729">
    <property type="entry name" value="Rossmann-like_a/b/a_fold"/>
</dbReference>
<dbReference type="InterPro" id="IPR002300">
    <property type="entry name" value="aa-tRNA-synth_Ia"/>
</dbReference>
<keyword evidence="7 8" id="KW-0030">Aminoacyl-tRNA synthetase</keyword>
<dbReference type="EMBL" id="KL363192">
    <property type="protein sequence ID" value="KFD56711.1"/>
    <property type="molecule type" value="Genomic_DNA"/>
</dbReference>
<reference evidence="10 11" key="1">
    <citation type="journal article" date="2014" name="Nat. Genet.">
        <title>Genome and transcriptome of the porcine whipworm Trichuris suis.</title>
        <authorList>
            <person name="Jex A.R."/>
            <person name="Nejsum P."/>
            <person name="Schwarz E.M."/>
            <person name="Hu L."/>
            <person name="Young N.D."/>
            <person name="Hall R.S."/>
            <person name="Korhonen P.K."/>
            <person name="Liao S."/>
            <person name="Thamsborg S."/>
            <person name="Xia J."/>
            <person name="Xu P."/>
            <person name="Wang S."/>
            <person name="Scheerlinck J.P."/>
            <person name="Hofmann A."/>
            <person name="Sternberg P.W."/>
            <person name="Wang J."/>
            <person name="Gasser R.B."/>
        </authorList>
    </citation>
    <scope>NUCLEOTIDE SEQUENCE [LARGE SCALE GENOMIC DNA]</scope>
    <source>
        <strain evidence="10">DCEP-RM93M</strain>
    </source>
</reference>
<dbReference type="GO" id="GO:0032543">
    <property type="term" value="P:mitochondrial translation"/>
    <property type="evidence" value="ECO:0007669"/>
    <property type="project" value="TreeGrafter"/>
</dbReference>
<feature type="domain" description="Aminoacyl-tRNA synthetase class Ia" evidence="9">
    <location>
        <begin position="425"/>
        <end position="520"/>
    </location>
</feature>
<evidence type="ECO:0000256" key="3">
    <source>
        <dbReference type="ARBA" id="ARBA00022598"/>
    </source>
</evidence>
<comment type="similarity">
    <text evidence="1 8">Belongs to the class-I aminoacyl-tRNA synthetase family.</text>
</comment>
<dbReference type="AlphaFoldDB" id="A0A085MHL5"/>
<dbReference type="Proteomes" id="UP000030764">
    <property type="component" value="Unassembled WGS sequence"/>
</dbReference>
<evidence type="ECO:0000256" key="5">
    <source>
        <dbReference type="ARBA" id="ARBA00022840"/>
    </source>
</evidence>
<feature type="domain" description="Aminoacyl-tRNA synthetase class Ia" evidence="9">
    <location>
        <begin position="44"/>
        <end position="240"/>
    </location>
</feature>
<dbReference type="Gene3D" id="3.40.50.620">
    <property type="entry name" value="HUPs"/>
    <property type="match status" value="2"/>
</dbReference>
<evidence type="ECO:0000259" key="9">
    <source>
        <dbReference type="Pfam" id="PF00133"/>
    </source>
</evidence>
<dbReference type="GO" id="GO:0004823">
    <property type="term" value="F:leucine-tRNA ligase activity"/>
    <property type="evidence" value="ECO:0007669"/>
    <property type="project" value="UniProtKB-EC"/>
</dbReference>
<keyword evidence="3 8" id="KW-0436">Ligase</keyword>
<sequence length="561" mass="64812">MHCCSKLLAYHHASCRMHSTALLWPNLEKSQKLFQRKDIEIVEKHWHKQALFSSKEVPADAPKQYILPMFPYPSGNLHIGHLRVYTISDVLARFYRLKDCKVIHPIGWDAFGLPADNAARQKKENPAEWTNRNIAVMKSQLLQLGCQFDWNREIRTCSPEYYKWTQWIFLQLLKAGLAYRHESFVNWDPVDLTVLATEQVDERGCSWRSGAPVLQKPLKQWFVKTSYFAEELYNALDEYAHWMDIADIQRHWIGPCDAYRFSFKLRKEGGVAYGDFISIYVRKPSDLLFGRLIIVRPQHILNVKGLSPTGYSLLGLNAWNPVTQRSLPIFVAADSCFLDSEDALLGLFAIKSLVVTMYVFLVASDDSYCQKYAKEYLPNEPDASSQQLTDEQVLNSARVRTHFYFCFVSTLFSQMYGCDGYKTSRKLKDWVVSRQRFWGTPIPVIHCSRCGAVPVPEAELPITLPDVNDEAMCSRNFSLREFIDWKQVRCPTCFGQAERETDTLDTFFDSSWYYLRFLDSRNGSFPCDVNFANKYMPVDVYIGGKEHGIQSCSLEACILLF</sequence>
<dbReference type="PROSITE" id="PS00178">
    <property type="entry name" value="AA_TRNA_LIGASE_I"/>
    <property type="match status" value="1"/>
</dbReference>
<dbReference type="Pfam" id="PF00133">
    <property type="entry name" value="tRNA-synt_1"/>
    <property type="match status" value="2"/>
</dbReference>
<protein>
    <recommendedName>
        <fullName evidence="2">leucine--tRNA ligase</fullName>
        <ecNumber evidence="2">6.1.1.4</ecNumber>
    </recommendedName>
</protein>
<dbReference type="GO" id="GO:0005739">
    <property type="term" value="C:mitochondrion"/>
    <property type="evidence" value="ECO:0007669"/>
    <property type="project" value="TreeGrafter"/>
</dbReference>
<dbReference type="InterPro" id="IPR001412">
    <property type="entry name" value="aa-tRNA-synth_I_CS"/>
</dbReference>
<dbReference type="InterPro" id="IPR002302">
    <property type="entry name" value="Leu-tRNA-ligase"/>
</dbReference>
<evidence type="ECO:0000256" key="2">
    <source>
        <dbReference type="ARBA" id="ARBA00013164"/>
    </source>
</evidence>
<dbReference type="EC" id="6.1.1.4" evidence="2"/>
<proteinExistence type="inferred from homology"/>
<evidence type="ECO:0000256" key="1">
    <source>
        <dbReference type="ARBA" id="ARBA00005594"/>
    </source>
</evidence>
<keyword evidence="4 8" id="KW-0547">Nucleotide-binding</keyword>
<dbReference type="PANTHER" id="PTHR43740">
    <property type="entry name" value="LEUCYL-TRNA SYNTHETASE"/>
    <property type="match status" value="1"/>
</dbReference>
<dbReference type="GO" id="GO:0005524">
    <property type="term" value="F:ATP binding"/>
    <property type="evidence" value="ECO:0007669"/>
    <property type="project" value="UniProtKB-KW"/>
</dbReference>
<organism evidence="10 11">
    <name type="scientific">Trichuris suis</name>
    <name type="common">pig whipworm</name>
    <dbReference type="NCBI Taxonomy" id="68888"/>
    <lineage>
        <taxon>Eukaryota</taxon>
        <taxon>Metazoa</taxon>
        <taxon>Ecdysozoa</taxon>
        <taxon>Nematoda</taxon>
        <taxon>Enoplea</taxon>
        <taxon>Dorylaimia</taxon>
        <taxon>Trichinellida</taxon>
        <taxon>Trichuridae</taxon>
        <taxon>Trichuris</taxon>
    </lineage>
</organism>
<dbReference type="PRINTS" id="PR00985">
    <property type="entry name" value="TRNASYNTHLEU"/>
</dbReference>
<gene>
    <name evidence="10" type="ORF">M513_02387</name>
</gene>
<dbReference type="PANTHER" id="PTHR43740:SF2">
    <property type="entry name" value="LEUCINE--TRNA LIGASE, MITOCHONDRIAL"/>
    <property type="match status" value="1"/>
</dbReference>
<dbReference type="GO" id="GO:0006429">
    <property type="term" value="P:leucyl-tRNA aminoacylation"/>
    <property type="evidence" value="ECO:0007669"/>
    <property type="project" value="InterPro"/>
</dbReference>
<evidence type="ECO:0000313" key="10">
    <source>
        <dbReference type="EMBL" id="KFD56711.1"/>
    </source>
</evidence>
<evidence type="ECO:0000256" key="8">
    <source>
        <dbReference type="RuleBase" id="RU363035"/>
    </source>
</evidence>
<dbReference type="FunFam" id="3.40.50.620:FF:000003">
    <property type="entry name" value="Leucine--tRNA ligase"/>
    <property type="match status" value="1"/>
</dbReference>
<evidence type="ECO:0000256" key="4">
    <source>
        <dbReference type="ARBA" id="ARBA00022741"/>
    </source>
</evidence>
<accession>A0A085MHL5</accession>
<evidence type="ECO:0000313" key="11">
    <source>
        <dbReference type="Proteomes" id="UP000030764"/>
    </source>
</evidence>
<evidence type="ECO:0000256" key="7">
    <source>
        <dbReference type="ARBA" id="ARBA00023146"/>
    </source>
</evidence>
<keyword evidence="5 8" id="KW-0067">ATP-binding</keyword>
<name>A0A085MHL5_9BILA</name>
<evidence type="ECO:0000256" key="6">
    <source>
        <dbReference type="ARBA" id="ARBA00022917"/>
    </source>
</evidence>
<dbReference type="Gene3D" id="1.10.730.10">
    <property type="entry name" value="Isoleucyl-tRNA Synthetase, Domain 1"/>
    <property type="match status" value="1"/>
</dbReference>
<keyword evidence="11" id="KW-1185">Reference proteome</keyword>
<dbReference type="SUPFAM" id="SSF52374">
    <property type="entry name" value="Nucleotidylyl transferase"/>
    <property type="match status" value="1"/>
</dbReference>